<name>A0A1H3ST76_9BACT</name>
<keyword evidence="2" id="KW-1185">Reference proteome</keyword>
<dbReference type="EMBL" id="FNQC01000013">
    <property type="protein sequence ID" value="SDZ41162.1"/>
    <property type="molecule type" value="Genomic_DNA"/>
</dbReference>
<reference evidence="1 2" key="1">
    <citation type="submission" date="2016-10" db="EMBL/GenBank/DDBJ databases">
        <authorList>
            <person name="Varghese N."/>
            <person name="Submissions S."/>
        </authorList>
    </citation>
    <scope>NUCLEOTIDE SEQUENCE [LARGE SCALE GENOMIC DNA]</scope>
    <source>
        <strain evidence="1 2">DSM 17997</strain>
    </source>
</reference>
<keyword evidence="1" id="KW-0449">Lipoprotein</keyword>
<protein>
    <submittedName>
        <fullName evidence="1">Gliding motility-associated lipoprotein GldH</fullName>
    </submittedName>
</protein>
<dbReference type="RefSeq" id="WP_026333767.1">
    <property type="nucleotide sequence ID" value="NZ_FNQC01000013.1"/>
</dbReference>
<proteinExistence type="predicted"/>
<evidence type="ECO:0000313" key="1">
    <source>
        <dbReference type="EMBL" id="SDZ41162.1"/>
    </source>
</evidence>
<dbReference type="PROSITE" id="PS51257">
    <property type="entry name" value="PROKAR_LIPOPROTEIN"/>
    <property type="match status" value="1"/>
</dbReference>
<dbReference type="InterPro" id="IPR020018">
    <property type="entry name" value="Motility-assoc_lipoprot_GldH"/>
</dbReference>
<dbReference type="Proteomes" id="UP000199663">
    <property type="component" value="Unassembled WGS sequence"/>
</dbReference>
<dbReference type="Pfam" id="PF14109">
    <property type="entry name" value="GldH_lipo"/>
    <property type="match status" value="1"/>
</dbReference>
<accession>A0A1H3ST76</accession>
<sequence>MTKLFFNSCLLFLLFGLFSCDRSRIFEEYRALDSKTWNVQDTISFEFPYPIEDGETILGIRYNQDYEYRNLYVRYFLKDSLGNNIENQLLEIPLFESTSGKPIGKGYGSTFTKYDTIPLVTQEKFHSIQFLQYMRIDDLVGIEAVGVKKVKR</sequence>
<gene>
    <name evidence="1" type="ORF">SAMN05444412_11397</name>
</gene>
<evidence type="ECO:0000313" key="2">
    <source>
        <dbReference type="Proteomes" id="UP000199663"/>
    </source>
</evidence>
<organism evidence="1 2">
    <name type="scientific">Rhodonellum ikkaensis</name>
    <dbReference type="NCBI Taxonomy" id="336829"/>
    <lineage>
        <taxon>Bacteria</taxon>
        <taxon>Pseudomonadati</taxon>
        <taxon>Bacteroidota</taxon>
        <taxon>Cytophagia</taxon>
        <taxon>Cytophagales</taxon>
        <taxon>Cytophagaceae</taxon>
        <taxon>Rhodonellum</taxon>
    </lineage>
</organism>
<comment type="caution">
    <text evidence="1">The sequence shown here is derived from an EMBL/GenBank/DDBJ whole genome shotgun (WGS) entry which is preliminary data.</text>
</comment>